<evidence type="ECO:0000256" key="6">
    <source>
        <dbReference type="RuleBase" id="RU363126"/>
    </source>
</evidence>
<dbReference type="InterPro" id="IPR021134">
    <property type="entry name" value="Bestrophin-like"/>
</dbReference>
<feature type="signal peptide" evidence="8">
    <location>
        <begin position="1"/>
        <end position="18"/>
    </location>
</feature>
<keyword evidence="6" id="KW-0869">Chloride channel</keyword>
<organism evidence="9 10">
    <name type="scientific">Ancylostoma caninum</name>
    <name type="common">Dog hookworm</name>
    <dbReference type="NCBI Taxonomy" id="29170"/>
    <lineage>
        <taxon>Eukaryota</taxon>
        <taxon>Metazoa</taxon>
        <taxon>Ecdysozoa</taxon>
        <taxon>Nematoda</taxon>
        <taxon>Chromadorea</taxon>
        <taxon>Rhabditida</taxon>
        <taxon>Rhabditina</taxon>
        <taxon>Rhabditomorpha</taxon>
        <taxon>Strongyloidea</taxon>
        <taxon>Ancylostomatidae</taxon>
        <taxon>Ancylostomatinae</taxon>
        <taxon>Ancylostoma</taxon>
    </lineage>
</organism>
<keyword evidence="6" id="KW-0813">Transport</keyword>
<reference evidence="9 10" key="1">
    <citation type="submission" date="2014-10" db="EMBL/GenBank/DDBJ databases">
        <title>Draft genome of the hookworm Ancylostoma caninum.</title>
        <authorList>
            <person name="Mitreva M."/>
        </authorList>
    </citation>
    <scope>NUCLEOTIDE SEQUENCE [LARGE SCALE GENOMIC DNA]</scope>
    <source>
        <strain evidence="9 10">Baltimore</strain>
    </source>
</reference>
<evidence type="ECO:0000256" key="5">
    <source>
        <dbReference type="ARBA" id="ARBA00034769"/>
    </source>
</evidence>
<keyword evidence="3" id="KW-1133">Transmembrane helix</keyword>
<feature type="chain" id="PRO_5016834500" description="Bestrophin homolog" evidence="8">
    <location>
        <begin position="19"/>
        <end position="205"/>
    </location>
</feature>
<protein>
    <recommendedName>
        <fullName evidence="6">Bestrophin homolog</fullName>
    </recommendedName>
</protein>
<name>A0A368GNM4_ANCCA</name>
<comment type="caution">
    <text evidence="9">The sequence shown here is derived from an EMBL/GenBank/DDBJ whole genome shotgun (WGS) entry which is preliminary data.</text>
</comment>
<evidence type="ECO:0000256" key="1">
    <source>
        <dbReference type="ARBA" id="ARBA00004370"/>
    </source>
</evidence>
<feature type="compositionally biased region" description="Low complexity" evidence="7">
    <location>
        <begin position="121"/>
        <end position="135"/>
    </location>
</feature>
<dbReference type="EMBL" id="JOJR01000089">
    <property type="protein sequence ID" value="RCN45966.1"/>
    <property type="molecule type" value="Genomic_DNA"/>
</dbReference>
<sequence>MTILQFLFFVAWMKVAEALLNPLGEDDDDFECNFLIDRNIAIGMAIVDQTSDKFPTMKMDVLSDRDLMYMNYEKYDEGGHALVGSVSSITLPATSADAWSRQGSRTFDLFVQGDERELGTRVKTSTTLSRRSTMTHVSKSPADGRKQSKDVRTSFSIPTDPSDPAMLSNCVNSSMRRIHTTSLPPVNEEVAGSQDSTDGFAVIKL</sequence>
<feature type="region of interest" description="Disordered" evidence="7">
    <location>
        <begin position="121"/>
        <end position="164"/>
    </location>
</feature>
<dbReference type="PANTHER" id="PTHR10736">
    <property type="entry name" value="BESTROPHIN"/>
    <property type="match status" value="1"/>
</dbReference>
<dbReference type="Proteomes" id="UP000252519">
    <property type="component" value="Unassembled WGS sequence"/>
</dbReference>
<evidence type="ECO:0000256" key="8">
    <source>
        <dbReference type="SAM" id="SignalP"/>
    </source>
</evidence>
<evidence type="ECO:0000313" key="10">
    <source>
        <dbReference type="Proteomes" id="UP000252519"/>
    </source>
</evidence>
<accession>A0A368GNM4</accession>
<proteinExistence type="inferred from homology"/>
<keyword evidence="4" id="KW-0472">Membrane</keyword>
<keyword evidence="2" id="KW-0812">Transmembrane</keyword>
<comment type="subcellular location">
    <subcellularLocation>
        <location evidence="6">Cell membrane</location>
        <topology evidence="6">Multi-pass membrane protein</topology>
    </subcellularLocation>
    <subcellularLocation>
        <location evidence="1">Membrane</location>
    </subcellularLocation>
</comment>
<dbReference type="Pfam" id="PF01062">
    <property type="entry name" value="Bestrophin"/>
    <property type="match status" value="1"/>
</dbReference>
<dbReference type="PANTHER" id="PTHR10736:SF58">
    <property type="entry name" value="BESTROPHIN HOMOLOG-RELATED"/>
    <property type="match status" value="1"/>
</dbReference>
<evidence type="ECO:0000256" key="3">
    <source>
        <dbReference type="ARBA" id="ARBA00022989"/>
    </source>
</evidence>
<keyword evidence="6" id="KW-0868">Chloride</keyword>
<keyword evidence="6" id="KW-0407">Ion channel</keyword>
<dbReference type="GO" id="GO:0005254">
    <property type="term" value="F:chloride channel activity"/>
    <property type="evidence" value="ECO:0007669"/>
    <property type="project" value="UniProtKB-KW"/>
</dbReference>
<comment type="function">
    <text evidence="6">Forms chloride channels.</text>
</comment>
<dbReference type="GO" id="GO:0005886">
    <property type="term" value="C:plasma membrane"/>
    <property type="evidence" value="ECO:0007669"/>
    <property type="project" value="UniProtKB-SubCell"/>
</dbReference>
<keyword evidence="6" id="KW-1003">Cell membrane</keyword>
<dbReference type="STRING" id="29170.A0A368GNM4"/>
<dbReference type="AlphaFoldDB" id="A0A368GNM4"/>
<dbReference type="GO" id="GO:0034707">
    <property type="term" value="C:chloride channel complex"/>
    <property type="evidence" value="ECO:0007669"/>
    <property type="project" value="UniProtKB-KW"/>
</dbReference>
<keyword evidence="10" id="KW-1185">Reference proteome</keyword>
<dbReference type="InterPro" id="IPR000615">
    <property type="entry name" value="Bestrophin"/>
</dbReference>
<keyword evidence="8" id="KW-0732">Signal</keyword>
<evidence type="ECO:0000313" key="9">
    <source>
        <dbReference type="EMBL" id="RCN45966.1"/>
    </source>
</evidence>
<evidence type="ECO:0000256" key="2">
    <source>
        <dbReference type="ARBA" id="ARBA00022692"/>
    </source>
</evidence>
<feature type="compositionally biased region" description="Basic and acidic residues" evidence="7">
    <location>
        <begin position="142"/>
        <end position="152"/>
    </location>
</feature>
<evidence type="ECO:0000256" key="7">
    <source>
        <dbReference type="SAM" id="MobiDB-lite"/>
    </source>
</evidence>
<dbReference type="OrthoDB" id="201595at2759"/>
<evidence type="ECO:0000256" key="4">
    <source>
        <dbReference type="ARBA" id="ARBA00023136"/>
    </source>
</evidence>
<comment type="similarity">
    <text evidence="5 6">Belongs to the anion channel-forming bestrophin (TC 1.A.46) family. Calcium-sensitive chloride channel subfamily.</text>
</comment>
<gene>
    <name evidence="9" type="ORF">ANCCAN_08002</name>
</gene>
<keyword evidence="6" id="KW-0406">Ion transport</keyword>